<keyword evidence="1" id="KW-0677">Repeat</keyword>
<name>A0A9K3D3C7_9EUKA</name>
<dbReference type="PANTHER" id="PTHR23049">
    <property type="entry name" value="MYOSIN REGULATORY LIGHT CHAIN 2"/>
    <property type="match status" value="1"/>
</dbReference>
<evidence type="ECO:0000259" key="3">
    <source>
        <dbReference type="PROSITE" id="PS50222"/>
    </source>
</evidence>
<proteinExistence type="predicted"/>
<keyword evidence="5" id="KW-1185">Reference proteome</keyword>
<organism evidence="4 5">
    <name type="scientific">Kipferlia bialata</name>
    <dbReference type="NCBI Taxonomy" id="797122"/>
    <lineage>
        <taxon>Eukaryota</taxon>
        <taxon>Metamonada</taxon>
        <taxon>Carpediemonas-like organisms</taxon>
        <taxon>Kipferlia</taxon>
    </lineage>
</organism>
<dbReference type="Pfam" id="PF13499">
    <property type="entry name" value="EF-hand_7"/>
    <property type="match status" value="1"/>
</dbReference>
<keyword evidence="2" id="KW-0106">Calcium</keyword>
<dbReference type="SUPFAM" id="SSF47473">
    <property type="entry name" value="EF-hand"/>
    <property type="match status" value="1"/>
</dbReference>
<feature type="domain" description="EF-hand" evidence="3">
    <location>
        <begin position="1"/>
        <end position="28"/>
    </location>
</feature>
<dbReference type="InterPro" id="IPR011992">
    <property type="entry name" value="EF-hand-dom_pair"/>
</dbReference>
<dbReference type="EMBL" id="BDIP01003950">
    <property type="protein sequence ID" value="GIQ88314.1"/>
    <property type="molecule type" value="Genomic_DNA"/>
</dbReference>
<dbReference type="InterPro" id="IPR050403">
    <property type="entry name" value="Myosin_RLC"/>
</dbReference>
<evidence type="ECO:0000313" key="5">
    <source>
        <dbReference type="Proteomes" id="UP000265618"/>
    </source>
</evidence>
<gene>
    <name evidence="4" type="ORF">KIPB_010535</name>
</gene>
<protein>
    <recommendedName>
        <fullName evidence="3">EF-hand domain-containing protein</fullName>
    </recommendedName>
</protein>
<dbReference type="InterPro" id="IPR002048">
    <property type="entry name" value="EF_hand_dom"/>
</dbReference>
<dbReference type="Gene3D" id="1.10.238.10">
    <property type="entry name" value="EF-hand"/>
    <property type="match status" value="1"/>
</dbReference>
<feature type="non-terminal residue" evidence="4">
    <location>
        <position position="149"/>
    </location>
</feature>
<dbReference type="AlphaFoldDB" id="A0A9K3D3C7"/>
<evidence type="ECO:0000256" key="2">
    <source>
        <dbReference type="ARBA" id="ARBA00022837"/>
    </source>
</evidence>
<dbReference type="OrthoDB" id="26525at2759"/>
<evidence type="ECO:0000256" key="1">
    <source>
        <dbReference type="ARBA" id="ARBA00022737"/>
    </source>
</evidence>
<dbReference type="PROSITE" id="PS50222">
    <property type="entry name" value="EF_HAND_2"/>
    <property type="match status" value="1"/>
</dbReference>
<comment type="caution">
    <text evidence="4">The sequence shown here is derived from an EMBL/GenBank/DDBJ whole genome shotgun (WGS) entry which is preliminary data.</text>
</comment>
<dbReference type="Proteomes" id="UP000265618">
    <property type="component" value="Unassembled WGS sequence"/>
</dbReference>
<reference evidence="4 5" key="1">
    <citation type="journal article" date="2018" name="PLoS ONE">
        <title>The draft genome of Kipferlia bialata reveals reductive genome evolution in fornicate parasites.</title>
        <authorList>
            <person name="Tanifuji G."/>
            <person name="Takabayashi S."/>
            <person name="Kume K."/>
            <person name="Takagi M."/>
            <person name="Nakayama T."/>
            <person name="Kamikawa R."/>
            <person name="Inagaki Y."/>
            <person name="Hashimoto T."/>
        </authorList>
    </citation>
    <scope>NUCLEOTIDE SEQUENCE [LARGE SCALE GENOMIC DNA]</scope>
    <source>
        <strain evidence="4">NY0173</strain>
    </source>
</reference>
<evidence type="ECO:0000313" key="4">
    <source>
        <dbReference type="EMBL" id="GIQ88314.1"/>
    </source>
</evidence>
<accession>A0A9K3D3C7</accession>
<dbReference type="InterPro" id="IPR018247">
    <property type="entry name" value="EF_Hand_1_Ca_BS"/>
</dbReference>
<dbReference type="GO" id="GO:0005509">
    <property type="term" value="F:calcium ion binding"/>
    <property type="evidence" value="ECO:0007669"/>
    <property type="project" value="InterPro"/>
</dbReference>
<dbReference type="CDD" id="cd00051">
    <property type="entry name" value="EFh"/>
    <property type="match status" value="1"/>
</dbReference>
<sequence>AFSTLDRDGDGFIGSNDLLHIFQLLGKTITQGEVDSIITEATGGADRNSIDIADFCASVVASDMDPLSDANTRTIFEVLDPQSTGTFSLKFLAQLISKLGVDVSIEELSILAEYCGSTPVYEMPYEVFKQMCKYADDYHVEVLRRDRET</sequence>
<dbReference type="PROSITE" id="PS00018">
    <property type="entry name" value="EF_HAND_1"/>
    <property type="match status" value="1"/>
</dbReference>